<dbReference type="EMBL" id="MPSB01000004">
    <property type="protein sequence ID" value="ONF96403.1"/>
    <property type="molecule type" value="Genomic_DNA"/>
</dbReference>
<dbReference type="STRING" id="1915074.SPHI_11880"/>
<protein>
    <submittedName>
        <fullName evidence="1">Uncharacterized protein</fullName>
    </submittedName>
</protein>
<proteinExistence type="predicted"/>
<reference evidence="1 2" key="1">
    <citation type="submission" date="2016-11" db="EMBL/GenBank/DDBJ databases">
        <title>Genome sequence of Sphingomonas jeddahensis G39.</title>
        <authorList>
            <person name="Poehlein A."/>
            <person name="Wuebbeler J.H."/>
            <person name="Steinbuechel A."/>
            <person name="Daniel R."/>
        </authorList>
    </citation>
    <scope>NUCLEOTIDE SEQUENCE [LARGE SCALE GENOMIC DNA]</scope>
    <source>
        <strain evidence="1 2">G39</strain>
    </source>
</reference>
<organism evidence="1 2">
    <name type="scientific">Sphingomonas jeddahensis</name>
    <dbReference type="NCBI Taxonomy" id="1915074"/>
    <lineage>
        <taxon>Bacteria</taxon>
        <taxon>Pseudomonadati</taxon>
        <taxon>Pseudomonadota</taxon>
        <taxon>Alphaproteobacteria</taxon>
        <taxon>Sphingomonadales</taxon>
        <taxon>Sphingomonadaceae</taxon>
        <taxon>Sphingomonas</taxon>
    </lineage>
</organism>
<keyword evidence="2" id="KW-1185">Reference proteome</keyword>
<comment type="caution">
    <text evidence="1">The sequence shown here is derived from an EMBL/GenBank/DDBJ whole genome shotgun (WGS) entry which is preliminary data.</text>
</comment>
<dbReference type="AlphaFoldDB" id="A0A1V2EV25"/>
<evidence type="ECO:0000313" key="1">
    <source>
        <dbReference type="EMBL" id="ONF96403.1"/>
    </source>
</evidence>
<dbReference type="Proteomes" id="UP000188729">
    <property type="component" value="Unassembled WGS sequence"/>
</dbReference>
<sequence>MVGANVEAIVENARSSQLPQHSLQQPAPFPFVLSLSKDVFQAMRAVTRTSTGSVRTEKG</sequence>
<evidence type="ECO:0000313" key="2">
    <source>
        <dbReference type="Proteomes" id="UP000188729"/>
    </source>
</evidence>
<accession>A0A1V2EV25</accession>
<gene>
    <name evidence="1" type="ORF">SPHI_11880</name>
</gene>
<name>A0A1V2EV25_9SPHN</name>